<dbReference type="SUPFAM" id="SSF75217">
    <property type="entry name" value="alpha/beta knot"/>
    <property type="match status" value="1"/>
</dbReference>
<dbReference type="SMART" id="SM00967">
    <property type="entry name" value="SpoU_sub_bind"/>
    <property type="match status" value="1"/>
</dbReference>
<accession>A0A2R5HFY9</accession>
<evidence type="ECO:0000313" key="6">
    <source>
        <dbReference type="Proteomes" id="UP000245021"/>
    </source>
</evidence>
<dbReference type="Pfam" id="PF22435">
    <property type="entry name" value="MRM3-like_sub_bind"/>
    <property type="match status" value="1"/>
</dbReference>
<dbReference type="Proteomes" id="UP000245021">
    <property type="component" value="Unassembled WGS sequence"/>
</dbReference>
<evidence type="ECO:0000313" key="5">
    <source>
        <dbReference type="EMBL" id="GBG96979.1"/>
    </source>
</evidence>
<dbReference type="Gene3D" id="3.40.1280.10">
    <property type="match status" value="1"/>
</dbReference>
<dbReference type="InterPro" id="IPR013123">
    <property type="entry name" value="SpoU_subst-bd"/>
</dbReference>
<dbReference type="InterPro" id="IPR029026">
    <property type="entry name" value="tRNA_m1G_MTases_N"/>
</dbReference>
<dbReference type="PANTHER" id="PTHR43191:SF2">
    <property type="entry name" value="RRNA METHYLTRANSFERASE 3, MITOCHONDRIAL"/>
    <property type="match status" value="1"/>
</dbReference>
<dbReference type="EMBL" id="BFFO01000006">
    <property type="protein sequence ID" value="GBG96979.1"/>
    <property type="molecule type" value="Genomic_DNA"/>
</dbReference>
<gene>
    <name evidence="5" type="primary">spoU_1</name>
    <name evidence="5" type="ORF">NtB2_01116</name>
</gene>
<dbReference type="PANTHER" id="PTHR43191">
    <property type="entry name" value="RRNA METHYLTRANSFERASE 3"/>
    <property type="match status" value="1"/>
</dbReference>
<evidence type="ECO:0000256" key="2">
    <source>
        <dbReference type="ARBA" id="ARBA00022603"/>
    </source>
</evidence>
<evidence type="ECO:0000256" key="1">
    <source>
        <dbReference type="ARBA" id="ARBA00007228"/>
    </source>
</evidence>
<dbReference type="Gene3D" id="3.30.1330.30">
    <property type="match status" value="1"/>
</dbReference>
<sequence length="244" mass="26231">MEVIRSKDNVKIKSARKLLTKKGRKQAGSYLIEGFHLLQEAIGWSAELEELFVSEEKIDQLPAGLSEYLIVSNEVLASLSDAETPQGLVAVVKQPQISFPRAQKVLLLENVQDPGNVGTMIRTADAAGFSAVLCLKGTADIYSPKVVRSMQGSQFHLPVIDGLSLDEALPLLKDLTILTTTLSKDSISHREVQADNFALIMGNEGAGVSEAAIEVADQLVHIEMPGHAESLNVAVAAGILMFSL</sequence>
<feature type="domain" description="RNA 2-O ribose methyltransferase substrate binding" evidence="4">
    <location>
        <begin position="31"/>
        <end position="98"/>
    </location>
</feature>
<dbReference type="InterPro" id="IPR051259">
    <property type="entry name" value="rRNA_Methyltransferase"/>
</dbReference>
<proteinExistence type="inferred from homology"/>
<name>A0A2R5HFY9_9LACT</name>
<dbReference type="InterPro" id="IPR053888">
    <property type="entry name" value="MRM3-like_sub_bind"/>
</dbReference>
<keyword evidence="6" id="KW-1185">Reference proteome</keyword>
<dbReference type="InterPro" id="IPR029064">
    <property type="entry name" value="Ribosomal_eL30-like_sf"/>
</dbReference>
<evidence type="ECO:0000256" key="3">
    <source>
        <dbReference type="ARBA" id="ARBA00022679"/>
    </source>
</evidence>
<dbReference type="InterPro" id="IPR029028">
    <property type="entry name" value="Alpha/beta_knot_MTases"/>
</dbReference>
<comment type="caution">
    <text evidence="5">The sequence shown here is derived from an EMBL/GenBank/DDBJ whole genome shotgun (WGS) entry which is preliminary data.</text>
</comment>
<keyword evidence="3 5" id="KW-0808">Transferase</keyword>
<dbReference type="GO" id="GO:0008173">
    <property type="term" value="F:RNA methyltransferase activity"/>
    <property type="evidence" value="ECO:0007669"/>
    <property type="project" value="InterPro"/>
</dbReference>
<dbReference type="GO" id="GO:0003723">
    <property type="term" value="F:RNA binding"/>
    <property type="evidence" value="ECO:0007669"/>
    <property type="project" value="InterPro"/>
</dbReference>
<organism evidence="5 6">
    <name type="scientific">Lactococcus termiticola</name>
    <dbReference type="NCBI Taxonomy" id="2169526"/>
    <lineage>
        <taxon>Bacteria</taxon>
        <taxon>Bacillati</taxon>
        <taxon>Bacillota</taxon>
        <taxon>Bacilli</taxon>
        <taxon>Lactobacillales</taxon>
        <taxon>Streptococcaceae</taxon>
        <taxon>Lactococcus</taxon>
    </lineage>
</organism>
<dbReference type="GO" id="GO:0032259">
    <property type="term" value="P:methylation"/>
    <property type="evidence" value="ECO:0007669"/>
    <property type="project" value="UniProtKB-KW"/>
</dbReference>
<dbReference type="RefSeq" id="WP_109245948.1">
    <property type="nucleotide sequence ID" value="NZ_BFFO01000006.1"/>
</dbReference>
<dbReference type="GO" id="GO:0006396">
    <property type="term" value="P:RNA processing"/>
    <property type="evidence" value="ECO:0007669"/>
    <property type="project" value="InterPro"/>
</dbReference>
<keyword evidence="2 5" id="KW-0489">Methyltransferase</keyword>
<reference evidence="5 6" key="1">
    <citation type="journal article" date="2018" name="Genome Announc.">
        <title>Draft Genome Sequence of Lactococcus sp. Strain NtB2 (JCM 32569), Isolated from the Gut of the Higher Termite Nasutitermes takasagoensis.</title>
        <authorList>
            <person name="Noda S."/>
            <person name="Aihara C."/>
            <person name="Yuki M."/>
            <person name="Ohkuma M."/>
        </authorList>
    </citation>
    <scope>NUCLEOTIDE SEQUENCE [LARGE SCALE GENOMIC DNA]</scope>
    <source>
        <strain evidence="5 6">NtB2</strain>
    </source>
</reference>
<dbReference type="SUPFAM" id="SSF55315">
    <property type="entry name" value="L30e-like"/>
    <property type="match status" value="1"/>
</dbReference>
<dbReference type="InterPro" id="IPR001537">
    <property type="entry name" value="SpoU_MeTrfase"/>
</dbReference>
<dbReference type="AlphaFoldDB" id="A0A2R5HFY9"/>
<comment type="similarity">
    <text evidence="1">Belongs to the class IV-like SAM-binding methyltransferase superfamily. RNA methyltransferase TrmH family.</text>
</comment>
<dbReference type="OrthoDB" id="9785673at2"/>
<evidence type="ECO:0000259" key="4">
    <source>
        <dbReference type="SMART" id="SM00967"/>
    </source>
</evidence>
<dbReference type="Pfam" id="PF00588">
    <property type="entry name" value="SpoU_methylase"/>
    <property type="match status" value="1"/>
</dbReference>
<dbReference type="CDD" id="cd18095">
    <property type="entry name" value="SpoU-like_rRNA-MTase"/>
    <property type="match status" value="1"/>
</dbReference>
<dbReference type="GO" id="GO:0005737">
    <property type="term" value="C:cytoplasm"/>
    <property type="evidence" value="ECO:0007669"/>
    <property type="project" value="UniProtKB-ARBA"/>
</dbReference>
<protein>
    <submittedName>
        <fullName evidence="5">rRNA methyltransferase</fullName>
    </submittedName>
</protein>